<feature type="region of interest" description="Disordered" evidence="1">
    <location>
        <begin position="885"/>
        <end position="920"/>
    </location>
</feature>
<feature type="compositionally biased region" description="Low complexity" evidence="1">
    <location>
        <begin position="900"/>
        <end position="909"/>
    </location>
</feature>
<feature type="region of interest" description="Disordered" evidence="1">
    <location>
        <begin position="515"/>
        <end position="561"/>
    </location>
</feature>
<gene>
    <name evidence="2" type="ORF">WJX74_006073</name>
</gene>
<feature type="compositionally biased region" description="Polar residues" evidence="1">
    <location>
        <begin position="524"/>
        <end position="551"/>
    </location>
</feature>
<name>A0AAW1RII8_9CHLO</name>
<comment type="caution">
    <text evidence="2">The sequence shown here is derived from an EMBL/GenBank/DDBJ whole genome shotgun (WGS) entry which is preliminary data.</text>
</comment>
<reference evidence="2 3" key="1">
    <citation type="journal article" date="2024" name="Nat. Commun.">
        <title>Phylogenomics reveals the evolutionary origins of lichenization in chlorophyte algae.</title>
        <authorList>
            <person name="Puginier C."/>
            <person name="Libourel C."/>
            <person name="Otte J."/>
            <person name="Skaloud P."/>
            <person name="Haon M."/>
            <person name="Grisel S."/>
            <person name="Petersen M."/>
            <person name="Berrin J.G."/>
            <person name="Delaux P.M."/>
            <person name="Dal Grande F."/>
            <person name="Keller J."/>
        </authorList>
    </citation>
    <scope>NUCLEOTIDE SEQUENCE [LARGE SCALE GENOMIC DNA]</scope>
    <source>
        <strain evidence="2 3">SAG 2145</strain>
    </source>
</reference>
<keyword evidence="3" id="KW-1185">Reference proteome</keyword>
<dbReference type="AlphaFoldDB" id="A0AAW1RII8"/>
<sequence>MIVGRTVTIRGFVFFFARIEHAKLHGNGDHELTRSLAMMSLIGSPGTGKTTMLANLPQMLLQYLSEHKDDALQVIKAAIHRVEGGAAASPDETYSRLLSSLQPGSMLVCWVRLQNSKELLPVEIDRPSRMLALRLLYGTVTYLDAETSSDSPLSSYHAFVEQLQNCPGLLNALQPHHAISFLQQQAEVSAETPHAVLVLWDECNCVNRDISGRLRKEHGATWVQQAAADIIQLSATTEDSCLLTMIQGTSRGSDSSMAVTSTHRAKTGILPLAAATLQEEQTLMLSIYQKLCRNVEIPVPEVLPAAYFGEDHSPAWQLLRMVRGNFRLLAMLLELLGGGAPGVHSSWSPGQLLNHLRDDQRRNLLEGPIPIADRLHTIFLHLSDNGCHQGATTTQLPEVKRQLELQVAAHVLLGVPVDLRAYVPETQILWGSLVADGLVHPIFASAASALLGLERRARLTELGSPNPYVQVLMASPRSPNQPEAAISTHSDGEAEQELPAATATRPLEVASAPLPQPFADALSPTPSQPVAPSRSAFNTPPTQVGSAQGDSTEAMKGSGLPVQVPPLPQLLPPAYPEGGQPLAAAMATMPIQLVSDPLSRTLAESPPPPSLNPAMPTDDEIATPAQQVGLANSQIPKEIDSPGPPMEVPTMHGPLPLARPCNDPMLAPVTLQMAPILLTSLWPSVNMPSAPQGELCYLENAYRKEEVDVQALLLPAYLRVHVLKESEIMLTELLRSCWVPTQLAILRLRLPADTPLLRNIARTDKQWSEPMVPALMAALRTAVESNTGQENELVTSARAAHLSTAAFAAVNCGNWGADSLLLLQTLTAVFILFLIQSKWKQSAASPQTQTLQFAMAEARSDMRRHGLSFPKCEQTVPDLEDAHTWQQAAAAPAKRRRTRSSTASPAASAGKRSPGAFRGSIDDLEDAVRTARPSTLASWEHQLAIYGRHRGTKSPPAIAVDDAHQQEMQLHPVYMFVTDKRFTEAHKAQYRVLALAGHPVCSNMILIDQAQAQEFYGYSLATQKCLSRSMSA</sequence>
<accession>A0AAW1RII8</accession>
<dbReference type="Proteomes" id="UP001438707">
    <property type="component" value="Unassembled WGS sequence"/>
</dbReference>
<protein>
    <submittedName>
        <fullName evidence="2">Uncharacterized protein</fullName>
    </submittedName>
</protein>
<dbReference type="EMBL" id="JALJOS010000011">
    <property type="protein sequence ID" value="KAK9833057.1"/>
    <property type="molecule type" value="Genomic_DNA"/>
</dbReference>
<proteinExistence type="predicted"/>
<feature type="region of interest" description="Disordered" evidence="1">
    <location>
        <begin position="470"/>
        <end position="499"/>
    </location>
</feature>
<evidence type="ECO:0000313" key="3">
    <source>
        <dbReference type="Proteomes" id="UP001438707"/>
    </source>
</evidence>
<organism evidence="2 3">
    <name type="scientific">Apatococcus lobatus</name>
    <dbReference type="NCBI Taxonomy" id="904363"/>
    <lineage>
        <taxon>Eukaryota</taxon>
        <taxon>Viridiplantae</taxon>
        <taxon>Chlorophyta</taxon>
        <taxon>core chlorophytes</taxon>
        <taxon>Trebouxiophyceae</taxon>
        <taxon>Chlorellales</taxon>
        <taxon>Chlorellaceae</taxon>
        <taxon>Apatococcus</taxon>
    </lineage>
</organism>
<evidence type="ECO:0000313" key="2">
    <source>
        <dbReference type="EMBL" id="KAK9833057.1"/>
    </source>
</evidence>
<evidence type="ECO:0000256" key="1">
    <source>
        <dbReference type="SAM" id="MobiDB-lite"/>
    </source>
</evidence>